<gene>
    <name evidence="2" type="ORF">OICFNHDK_2557</name>
</gene>
<feature type="region of interest" description="Disordered" evidence="1">
    <location>
        <begin position="1"/>
        <end position="22"/>
    </location>
</feature>
<reference evidence="2" key="2">
    <citation type="submission" date="2021-08" db="EMBL/GenBank/DDBJ databases">
        <authorList>
            <person name="Tani A."/>
            <person name="Ola A."/>
            <person name="Ogura Y."/>
            <person name="Katsura K."/>
            <person name="Hayashi T."/>
        </authorList>
    </citation>
    <scope>NUCLEOTIDE SEQUENCE</scope>
    <source>
        <strain evidence="2">DSM 21893</strain>
    </source>
</reference>
<sequence>MPGYSQDQLDRARRPFQGEQDRNDAVAVLGHLLTEQREGHSDERATAIRAITSAVQDFDTRTALGAPASSFDGPSGMLATASVVRLSPPSPTLAPAAAPPSSASVTLQNGSVAASRASMERELKRAGLAASEGSAGKIDVLAVSPPSSMTRELKRAGLIPR</sequence>
<keyword evidence="3" id="KW-1185">Reference proteome</keyword>
<evidence type="ECO:0000256" key="1">
    <source>
        <dbReference type="SAM" id="MobiDB-lite"/>
    </source>
</evidence>
<evidence type="ECO:0000313" key="3">
    <source>
        <dbReference type="Proteomes" id="UP001055307"/>
    </source>
</evidence>
<proteinExistence type="predicted"/>
<dbReference type="EMBL" id="BPQF01000012">
    <property type="protein sequence ID" value="GJD40092.1"/>
    <property type="molecule type" value="Genomic_DNA"/>
</dbReference>
<dbReference type="AlphaFoldDB" id="A0AAV4Z8E8"/>
<organism evidence="2 3">
    <name type="scientific">Methylobacterium bullatum</name>
    <dbReference type="NCBI Taxonomy" id="570505"/>
    <lineage>
        <taxon>Bacteria</taxon>
        <taxon>Pseudomonadati</taxon>
        <taxon>Pseudomonadota</taxon>
        <taxon>Alphaproteobacteria</taxon>
        <taxon>Hyphomicrobiales</taxon>
        <taxon>Methylobacteriaceae</taxon>
        <taxon>Methylobacterium</taxon>
    </lineage>
</organism>
<name>A0AAV4Z8E8_9HYPH</name>
<evidence type="ECO:0000313" key="2">
    <source>
        <dbReference type="EMBL" id="GJD40092.1"/>
    </source>
</evidence>
<dbReference type="RefSeq" id="WP_192215135.1">
    <property type="nucleotide sequence ID" value="NZ_BPQF01000012.1"/>
</dbReference>
<comment type="caution">
    <text evidence="2">The sequence shown here is derived from an EMBL/GenBank/DDBJ whole genome shotgun (WGS) entry which is preliminary data.</text>
</comment>
<accession>A0AAV4Z8E8</accession>
<dbReference type="Proteomes" id="UP001055307">
    <property type="component" value="Unassembled WGS sequence"/>
</dbReference>
<protein>
    <submittedName>
        <fullName evidence="2">Uncharacterized protein</fullName>
    </submittedName>
</protein>
<reference evidence="2" key="1">
    <citation type="journal article" date="2016" name="Front. Microbiol.">
        <title>Genome Sequence of the Piezophilic, Mesophilic Sulfate-Reducing Bacterium Desulfovibrio indicus J2T.</title>
        <authorList>
            <person name="Cao J."/>
            <person name="Maignien L."/>
            <person name="Shao Z."/>
            <person name="Alain K."/>
            <person name="Jebbar M."/>
        </authorList>
    </citation>
    <scope>NUCLEOTIDE SEQUENCE</scope>
    <source>
        <strain evidence="2">DSM 21893</strain>
    </source>
</reference>